<proteinExistence type="predicted"/>
<dbReference type="EMBL" id="ABWL02000006">
    <property type="protein sequence ID" value="EFE09313.1"/>
    <property type="molecule type" value="Genomic_DNA"/>
</dbReference>
<evidence type="ECO:0000313" key="2">
    <source>
        <dbReference type="Proteomes" id="UP000003880"/>
    </source>
</evidence>
<dbReference type="HOGENOM" id="CLU_2300821_0_0_6"/>
<reference evidence="1 2" key="1">
    <citation type="submission" date="2010-02" db="EMBL/GenBank/DDBJ databases">
        <authorList>
            <person name="Weinstock G."/>
            <person name="Sodergren E."/>
            <person name="Clifton S."/>
            <person name="Fulton L."/>
            <person name="Fulton B."/>
            <person name="Courtney L."/>
            <person name="Fronick C."/>
            <person name="Harrison M."/>
            <person name="Strong C."/>
            <person name="Farmer C."/>
            <person name="Delahaunty K."/>
            <person name="Markovic C."/>
            <person name="Hall O."/>
            <person name="Minx P."/>
            <person name="Tomlinson C."/>
            <person name="Mitreva M."/>
            <person name="Nelson J."/>
            <person name="Hou S."/>
            <person name="Wollam A."/>
            <person name="Pepin K.H."/>
            <person name="Johnson M."/>
            <person name="Bhonagiri V."/>
            <person name="Zhang X."/>
            <person name="Suruliraj S."/>
            <person name="Warren W."/>
            <person name="Chinwalla A."/>
            <person name="Mardis E.R."/>
            <person name="Wilson R.K."/>
        </authorList>
    </citation>
    <scope>NUCLEOTIDE SEQUENCE [LARGE SCALE GENOMIC DNA]</scope>
    <source>
        <strain evidence="1 2">ATCC 29220</strain>
    </source>
</reference>
<organism evidence="1 2">
    <name type="scientific">Citrobacter youngae ATCC 29220</name>
    <dbReference type="NCBI Taxonomy" id="500640"/>
    <lineage>
        <taxon>Bacteria</taxon>
        <taxon>Pseudomonadati</taxon>
        <taxon>Pseudomonadota</taxon>
        <taxon>Gammaproteobacteria</taxon>
        <taxon>Enterobacterales</taxon>
        <taxon>Enterobacteriaceae</taxon>
        <taxon>Citrobacter</taxon>
        <taxon>Citrobacter freundii complex</taxon>
    </lineage>
</organism>
<name>D4BAV2_9ENTR</name>
<sequence>MQIIREIASSLGFTRCFIILKSGVSILEFVYRTDYGVIPWIFFEKFKPAEYEFTYGAEEDSEHHNALQVGLVAWFYLDKGHYWLLMKRDDCGSVFIPVEE</sequence>
<evidence type="ECO:0000313" key="1">
    <source>
        <dbReference type="EMBL" id="EFE09313.1"/>
    </source>
</evidence>
<dbReference type="Proteomes" id="UP000003880">
    <property type="component" value="Unassembled WGS sequence"/>
</dbReference>
<accession>D4BAV2</accession>
<comment type="caution">
    <text evidence="1">The sequence shown here is derived from an EMBL/GenBank/DDBJ whole genome shotgun (WGS) entry which is preliminary data.</text>
</comment>
<gene>
    <name evidence="1" type="ORF">CIT292_07598</name>
</gene>
<dbReference type="AlphaFoldDB" id="D4BAV2"/>
<protein>
    <submittedName>
        <fullName evidence="1">Uncharacterized protein</fullName>
    </submittedName>
</protein>